<organism evidence="2 3">
    <name type="scientific">Schistosoma mattheei</name>
    <dbReference type="NCBI Taxonomy" id="31246"/>
    <lineage>
        <taxon>Eukaryota</taxon>
        <taxon>Metazoa</taxon>
        <taxon>Spiralia</taxon>
        <taxon>Lophotrochozoa</taxon>
        <taxon>Platyhelminthes</taxon>
        <taxon>Trematoda</taxon>
        <taxon>Digenea</taxon>
        <taxon>Strigeidida</taxon>
        <taxon>Schistosomatoidea</taxon>
        <taxon>Schistosomatidae</taxon>
        <taxon>Schistosoma</taxon>
    </lineage>
</organism>
<evidence type="ECO:0000259" key="1">
    <source>
        <dbReference type="PROSITE" id="PS51089"/>
    </source>
</evidence>
<dbReference type="SMART" id="SM00153">
    <property type="entry name" value="VHP"/>
    <property type="match status" value="1"/>
</dbReference>
<dbReference type="PROSITE" id="PS51089">
    <property type="entry name" value="HP"/>
    <property type="match status" value="1"/>
</dbReference>
<dbReference type="GO" id="GO:0008154">
    <property type="term" value="P:actin polymerization or depolymerization"/>
    <property type="evidence" value="ECO:0007669"/>
    <property type="project" value="TreeGrafter"/>
</dbReference>
<accession>A0AA85BDR1</accession>
<dbReference type="InterPro" id="IPR007122">
    <property type="entry name" value="Villin/Gelsolin"/>
</dbReference>
<dbReference type="WBParaSite" id="SMTH1_44510.1">
    <property type="protein sequence ID" value="SMTH1_44510.1"/>
    <property type="gene ID" value="SMTH1_44510"/>
</dbReference>
<dbReference type="InterPro" id="IPR003128">
    <property type="entry name" value="Villin_headpiece"/>
</dbReference>
<protein>
    <recommendedName>
        <fullName evidence="1">HP domain-containing protein</fullName>
    </recommendedName>
</protein>
<dbReference type="PANTHER" id="PTHR11977:SF45">
    <property type="entry name" value="SUPERVILLIN"/>
    <property type="match status" value="1"/>
</dbReference>
<sequence>MHTAKALADKLGTKAYLIYAGLEPPEFLVLFPPYVRSTDAIAYHQFEDGKTDGQKDLIDSLLSSYTLASYTLSDLQQRPLPPELDATCLETYLDDKTFEEIFSMSREDFNKLPIWKQAEMKKYSGLF</sequence>
<proteinExistence type="predicted"/>
<dbReference type="PANTHER" id="PTHR11977">
    <property type="entry name" value="VILLIN"/>
    <property type="match status" value="1"/>
</dbReference>
<dbReference type="SUPFAM" id="SSF47050">
    <property type="entry name" value="VHP, Villin headpiece domain"/>
    <property type="match status" value="1"/>
</dbReference>
<dbReference type="GO" id="GO:0051014">
    <property type="term" value="P:actin filament severing"/>
    <property type="evidence" value="ECO:0007669"/>
    <property type="project" value="TreeGrafter"/>
</dbReference>
<dbReference type="GO" id="GO:0005546">
    <property type="term" value="F:phosphatidylinositol-4,5-bisphosphate binding"/>
    <property type="evidence" value="ECO:0007669"/>
    <property type="project" value="TreeGrafter"/>
</dbReference>
<evidence type="ECO:0000313" key="3">
    <source>
        <dbReference type="WBParaSite" id="SMTH1_44510.1"/>
    </source>
</evidence>
<reference evidence="3" key="1">
    <citation type="submission" date="2023-11" db="UniProtKB">
        <authorList>
            <consortium name="WormBaseParasite"/>
        </authorList>
    </citation>
    <scope>IDENTIFICATION</scope>
</reference>
<dbReference type="GO" id="GO:0051015">
    <property type="term" value="F:actin filament binding"/>
    <property type="evidence" value="ECO:0007669"/>
    <property type="project" value="InterPro"/>
</dbReference>
<dbReference type="GO" id="GO:0005737">
    <property type="term" value="C:cytoplasm"/>
    <property type="evidence" value="ECO:0007669"/>
    <property type="project" value="TreeGrafter"/>
</dbReference>
<dbReference type="Proteomes" id="UP000050791">
    <property type="component" value="Unassembled WGS sequence"/>
</dbReference>
<dbReference type="GO" id="GO:0051016">
    <property type="term" value="P:barbed-end actin filament capping"/>
    <property type="evidence" value="ECO:0007669"/>
    <property type="project" value="TreeGrafter"/>
</dbReference>
<name>A0AA85BDR1_9TREM</name>
<dbReference type="Pfam" id="PF02209">
    <property type="entry name" value="VHP"/>
    <property type="match status" value="1"/>
</dbReference>
<dbReference type="AlphaFoldDB" id="A0AA85BDR1"/>
<dbReference type="Gene3D" id="1.10.950.10">
    <property type="entry name" value="Villin headpiece domain"/>
    <property type="match status" value="1"/>
</dbReference>
<dbReference type="GO" id="GO:0015629">
    <property type="term" value="C:actin cytoskeleton"/>
    <property type="evidence" value="ECO:0007669"/>
    <property type="project" value="TreeGrafter"/>
</dbReference>
<evidence type="ECO:0000313" key="2">
    <source>
        <dbReference type="Proteomes" id="UP000050791"/>
    </source>
</evidence>
<feature type="domain" description="HP" evidence="1">
    <location>
        <begin position="64"/>
        <end position="127"/>
    </location>
</feature>
<dbReference type="InterPro" id="IPR036886">
    <property type="entry name" value="Villin_headpiece_dom_sf"/>
</dbReference>